<accession>A0A5S9PJZ5</accession>
<keyword evidence="2" id="KW-0489">Methyltransferase</keyword>
<dbReference type="EMBL" id="CACSIO010000012">
    <property type="protein sequence ID" value="CAA0104355.1"/>
    <property type="molecule type" value="Genomic_DNA"/>
</dbReference>
<dbReference type="GO" id="GO:0032259">
    <property type="term" value="P:methylation"/>
    <property type="evidence" value="ECO:0007669"/>
    <property type="project" value="UniProtKB-KW"/>
</dbReference>
<dbReference type="EC" id="2.1.1.285" evidence="2"/>
<dbReference type="InterPro" id="IPR029063">
    <property type="entry name" value="SAM-dependent_MTases_sf"/>
</dbReference>
<evidence type="ECO:0000313" key="3">
    <source>
        <dbReference type="Proteomes" id="UP000441399"/>
    </source>
</evidence>
<proteinExistence type="predicted"/>
<dbReference type="SUPFAM" id="SSF53335">
    <property type="entry name" value="S-adenosyl-L-methionine-dependent methyltransferases"/>
    <property type="match status" value="1"/>
</dbReference>
<dbReference type="Pfam" id="PF05711">
    <property type="entry name" value="TylF"/>
    <property type="match status" value="1"/>
</dbReference>
<gene>
    <name evidence="2" type="primary">novP</name>
    <name evidence="2" type="ORF">OPDIPICF_00840</name>
</gene>
<dbReference type="PANTHER" id="PTHR40036">
    <property type="entry name" value="MACROCIN O-METHYLTRANSFERASE"/>
    <property type="match status" value="1"/>
</dbReference>
<organism evidence="2 3">
    <name type="scientific">BD1-7 clade bacterium</name>
    <dbReference type="NCBI Taxonomy" id="2029982"/>
    <lineage>
        <taxon>Bacteria</taxon>
        <taxon>Pseudomonadati</taxon>
        <taxon>Pseudomonadota</taxon>
        <taxon>Gammaproteobacteria</taxon>
        <taxon>Cellvibrionales</taxon>
        <taxon>Spongiibacteraceae</taxon>
        <taxon>BD1-7 clade</taxon>
    </lineage>
</organism>
<dbReference type="InterPro" id="IPR006595">
    <property type="entry name" value="CTLH_C"/>
</dbReference>
<keyword evidence="3" id="KW-1185">Reference proteome</keyword>
<dbReference type="GO" id="GO:0008168">
    <property type="term" value="F:methyltransferase activity"/>
    <property type="evidence" value="ECO:0007669"/>
    <property type="project" value="UniProtKB-KW"/>
</dbReference>
<dbReference type="Proteomes" id="UP000441399">
    <property type="component" value="Unassembled WGS sequence"/>
</dbReference>
<evidence type="ECO:0000259" key="1">
    <source>
        <dbReference type="PROSITE" id="PS50897"/>
    </source>
</evidence>
<dbReference type="AlphaFoldDB" id="A0A5S9PJZ5"/>
<dbReference type="PROSITE" id="PS50897">
    <property type="entry name" value="CTLH"/>
    <property type="match status" value="1"/>
</dbReference>
<feature type="domain" description="CTLH" evidence="1">
    <location>
        <begin position="14"/>
        <end position="41"/>
    </location>
</feature>
<keyword evidence="2" id="KW-0808">Transferase</keyword>
<name>A0A5S9PJZ5_9GAMM</name>
<reference evidence="2 3" key="1">
    <citation type="submission" date="2019-11" db="EMBL/GenBank/DDBJ databases">
        <authorList>
            <person name="Holert J."/>
        </authorList>
    </citation>
    <scope>NUCLEOTIDE SEQUENCE [LARGE SCALE GENOMIC DNA]</scope>
    <source>
        <strain evidence="2">SB11_3</strain>
    </source>
</reference>
<dbReference type="PANTHER" id="PTHR40036:SF1">
    <property type="entry name" value="MACROCIN O-METHYLTRANSFERASE"/>
    <property type="match status" value="1"/>
</dbReference>
<sequence length="274" mass="32011">MKPVNLYLELLKRSLTNELNLEYELRCLYLLECINDGKEPDICVSRDIHQAWEERYQTLLYNREHALHPCKDNIAHFPHTLIGRQRLNNIEDCLDDIQRDNIPGDVIEAGVWRGGATIFMRGYLKAHNITNKNVWVADSFEGLPPSIDSLDLQYNLSKYHFLSINEETVRHNFKTYDLLDEKVRFLKGYFCDTLPSAEIHQLSLLRIDADMFESTIDVLSNLYGKLSVGGYVIIDDYGIFEPCRHAVDMFRLRHKIKDEIRVVDNSAIYWRKSA</sequence>
<protein>
    <submittedName>
        <fullName evidence="2">Demethyldecarbamoylnovobiocin O-methyltransferase</fullName>
        <ecNumber evidence="2">2.1.1.285</ecNumber>
    </submittedName>
</protein>
<dbReference type="Gene3D" id="3.40.50.150">
    <property type="entry name" value="Vaccinia Virus protein VP39"/>
    <property type="match status" value="1"/>
</dbReference>
<dbReference type="OrthoDB" id="9799872at2"/>
<evidence type="ECO:0000313" key="2">
    <source>
        <dbReference type="EMBL" id="CAA0104355.1"/>
    </source>
</evidence>
<dbReference type="InterPro" id="IPR008884">
    <property type="entry name" value="TylF_MeTrfase"/>
</dbReference>